<dbReference type="SUPFAM" id="SSF54518">
    <property type="entry name" value="Tubby C-terminal domain-like"/>
    <property type="match status" value="2"/>
</dbReference>
<comment type="subcellular location">
    <subcellularLocation>
        <location evidence="1">Cytoplasm</location>
    </subcellularLocation>
    <subcellularLocation>
        <location evidence="2">Secreted</location>
    </subcellularLocation>
</comment>
<organism evidence="9 10">
    <name type="scientific">Mya arenaria</name>
    <name type="common">Soft-shell clam</name>
    <dbReference type="NCBI Taxonomy" id="6604"/>
    <lineage>
        <taxon>Eukaryota</taxon>
        <taxon>Metazoa</taxon>
        <taxon>Spiralia</taxon>
        <taxon>Lophotrochozoa</taxon>
        <taxon>Mollusca</taxon>
        <taxon>Bivalvia</taxon>
        <taxon>Autobranchia</taxon>
        <taxon>Heteroconchia</taxon>
        <taxon>Euheterodonta</taxon>
        <taxon>Imparidentia</taxon>
        <taxon>Neoheterodontei</taxon>
        <taxon>Myida</taxon>
        <taxon>Myoidea</taxon>
        <taxon>Myidae</taxon>
        <taxon>Mya</taxon>
    </lineage>
</organism>
<evidence type="ECO:0000256" key="7">
    <source>
        <dbReference type="SAM" id="MobiDB-lite"/>
    </source>
</evidence>
<feature type="region of interest" description="Disordered" evidence="7">
    <location>
        <begin position="228"/>
        <end position="404"/>
    </location>
</feature>
<dbReference type="InterPro" id="IPR000007">
    <property type="entry name" value="Tubby_C"/>
</dbReference>
<dbReference type="InterPro" id="IPR025659">
    <property type="entry name" value="Tubby-like_C"/>
</dbReference>
<dbReference type="InterPro" id="IPR018066">
    <property type="entry name" value="Tubby_C_CS"/>
</dbReference>
<dbReference type="PRINTS" id="PR01573">
    <property type="entry name" value="SUPERTUBBY"/>
</dbReference>
<sequence length="636" mass="70711">MSIIHEVQVIPRSMRTSMAFSTFPSASMRAWRTSSSGRLGNIGRRLARFTAVSATSDTSSSESDGNLASCRRLLEYRFEVAAGSADCAVLSGFANIVFNLSPDIRKTRRPTEGATTGNWNMSGVPGSVQDDYNQSKTNEKLQKEQRRIEDERRRKRQQQTMVVVNTDGRPNSGRKNKGERQPILKTDQSSKPSTPENFHAYLGPESYNNDGSIVESLGGPILTLNDNTVDSCSDGPSDADDIPTIETEGNMKPKTKKKKGKGGNPENNWVHSPERNFEFIPNSESSSPSERGVEGGKEPRNDHKYKQADPQLHQADNKPVPSGKTKKKKKKEKAAPPPRSPANRSGFQAPEDPDDEVASESMPVGPPPNAIRTPSTKNLQEMARFQDEDSEDEEAAQGAMGRAYSPEMTENLDDFVIKPAPQGVTIKCRITRDKKGVFLLAGRKRKKSATSNYLLSTDATDLSRGGEAYVFLLAGRKRKKSKTSNYLLSTDPIDLTRSGENFETNVLGFKGPRKMTIIIPGMNLDHERVDIKPTSDHDGLIERWKRKNMDNILELHNKSPVWNDETQSYVLNFHGRVTQASVKNFQIVHDNDMDYIVMQFGRVAEDVFTMDFNYPMCALQAFGIALSSFDSKLACE</sequence>
<gene>
    <name evidence="9" type="ORF">MAR_017351</name>
</gene>
<dbReference type="Gene3D" id="3.20.90.10">
    <property type="entry name" value="Tubby Protein, Chain A"/>
    <property type="match status" value="2"/>
</dbReference>
<keyword evidence="10" id="KW-1185">Reference proteome</keyword>
<protein>
    <recommendedName>
        <fullName evidence="6">Tubby-like protein</fullName>
    </recommendedName>
</protein>
<evidence type="ECO:0000256" key="6">
    <source>
        <dbReference type="RuleBase" id="RU361125"/>
    </source>
</evidence>
<evidence type="ECO:0000256" key="4">
    <source>
        <dbReference type="ARBA" id="ARBA00022490"/>
    </source>
</evidence>
<keyword evidence="5" id="KW-0964">Secreted</keyword>
<dbReference type="PROSITE" id="PS01200">
    <property type="entry name" value="TUB_1"/>
    <property type="match status" value="1"/>
</dbReference>
<proteinExistence type="inferred from homology"/>
<dbReference type="PANTHER" id="PTHR16517">
    <property type="entry name" value="TUBBY-RELATED"/>
    <property type="match status" value="1"/>
</dbReference>
<comment type="similarity">
    <text evidence="3 6">Belongs to the TUB family.</text>
</comment>
<dbReference type="PROSITE" id="PS01201">
    <property type="entry name" value="TUB_2"/>
    <property type="match status" value="1"/>
</dbReference>
<feature type="compositionally biased region" description="Basic and acidic residues" evidence="7">
    <location>
        <begin position="291"/>
        <end position="307"/>
    </location>
</feature>
<evidence type="ECO:0000256" key="2">
    <source>
        <dbReference type="ARBA" id="ARBA00004613"/>
    </source>
</evidence>
<evidence type="ECO:0000256" key="1">
    <source>
        <dbReference type="ARBA" id="ARBA00004496"/>
    </source>
</evidence>
<accession>A0ABY7EBK8</accession>
<name>A0ABY7EBK8_MYAAR</name>
<feature type="compositionally biased region" description="Polar residues" evidence="7">
    <location>
        <begin position="186"/>
        <end position="196"/>
    </location>
</feature>
<evidence type="ECO:0000256" key="3">
    <source>
        <dbReference type="ARBA" id="ARBA00007129"/>
    </source>
</evidence>
<dbReference type="PANTHER" id="PTHR16517:SF7">
    <property type="entry name" value="PROTEIN KING TUBBY"/>
    <property type="match status" value="1"/>
</dbReference>
<feature type="domain" description="Tubby C-terminal" evidence="8">
    <location>
        <begin position="502"/>
        <end position="631"/>
    </location>
</feature>
<dbReference type="InterPro" id="IPR005398">
    <property type="entry name" value="Tubby_N"/>
</dbReference>
<feature type="region of interest" description="Disordered" evidence="7">
    <location>
        <begin position="106"/>
        <end position="204"/>
    </location>
</feature>
<keyword evidence="4" id="KW-0963">Cytoplasm</keyword>
<feature type="compositionally biased region" description="Basic and acidic residues" evidence="7">
    <location>
        <begin position="137"/>
        <end position="152"/>
    </location>
</feature>
<evidence type="ECO:0000259" key="8">
    <source>
        <dbReference type="Pfam" id="PF01167"/>
    </source>
</evidence>
<evidence type="ECO:0000313" key="10">
    <source>
        <dbReference type="Proteomes" id="UP001164746"/>
    </source>
</evidence>
<dbReference type="PRINTS" id="PR01574">
    <property type="entry name" value="TUBBYPROTEIN"/>
</dbReference>
<reference evidence="9" key="1">
    <citation type="submission" date="2022-11" db="EMBL/GenBank/DDBJ databases">
        <title>Centuries of genome instability and evolution in soft-shell clam transmissible cancer (bioRxiv).</title>
        <authorList>
            <person name="Hart S.F.M."/>
            <person name="Yonemitsu M.A."/>
            <person name="Giersch R.M."/>
            <person name="Beal B.F."/>
            <person name="Arriagada G."/>
            <person name="Davis B.W."/>
            <person name="Ostrander E.A."/>
            <person name="Goff S.P."/>
            <person name="Metzger M.J."/>
        </authorList>
    </citation>
    <scope>NUCLEOTIDE SEQUENCE</scope>
    <source>
        <strain evidence="9">MELC-2E11</strain>
        <tissue evidence="9">Siphon/mantle</tissue>
    </source>
</reference>
<evidence type="ECO:0000256" key="5">
    <source>
        <dbReference type="ARBA" id="ARBA00022525"/>
    </source>
</evidence>
<dbReference type="Pfam" id="PF01167">
    <property type="entry name" value="Tub"/>
    <property type="match status" value="1"/>
</dbReference>
<evidence type="ECO:0000313" key="9">
    <source>
        <dbReference type="EMBL" id="WAR07393.1"/>
    </source>
</evidence>
<dbReference type="EMBL" id="CP111017">
    <property type="protein sequence ID" value="WAR07393.1"/>
    <property type="molecule type" value="Genomic_DNA"/>
</dbReference>
<dbReference type="Proteomes" id="UP001164746">
    <property type="component" value="Chromosome 6"/>
</dbReference>